<evidence type="ECO:0000256" key="1">
    <source>
        <dbReference type="SAM" id="MobiDB-lite"/>
    </source>
</evidence>
<feature type="region of interest" description="Disordered" evidence="1">
    <location>
        <begin position="1"/>
        <end position="72"/>
    </location>
</feature>
<feature type="compositionally biased region" description="Polar residues" evidence="1">
    <location>
        <begin position="56"/>
        <end position="67"/>
    </location>
</feature>
<feature type="compositionally biased region" description="Basic and acidic residues" evidence="1">
    <location>
        <begin position="114"/>
        <end position="131"/>
    </location>
</feature>
<evidence type="ECO:0000313" key="3">
    <source>
        <dbReference type="Proteomes" id="UP000188318"/>
    </source>
</evidence>
<dbReference type="STRING" id="602072.A0A1R3RZG9"/>
<reference evidence="3" key="1">
    <citation type="journal article" date="2017" name="Genome Biol.">
        <title>Comparative genomics reveals high biological diversity and specific adaptations in the industrially and medically important fungal genus Aspergillus.</title>
        <authorList>
            <person name="de Vries R.P."/>
            <person name="Riley R."/>
            <person name="Wiebenga A."/>
            <person name="Aguilar-Osorio G."/>
            <person name="Amillis S."/>
            <person name="Uchima C.A."/>
            <person name="Anderluh G."/>
            <person name="Asadollahi M."/>
            <person name="Askin M."/>
            <person name="Barry K."/>
            <person name="Battaglia E."/>
            <person name="Bayram O."/>
            <person name="Benocci T."/>
            <person name="Braus-Stromeyer S.A."/>
            <person name="Caldana C."/>
            <person name="Canovas D."/>
            <person name="Cerqueira G.C."/>
            <person name="Chen F."/>
            <person name="Chen W."/>
            <person name="Choi C."/>
            <person name="Clum A."/>
            <person name="Dos Santos R.A."/>
            <person name="Damasio A.R."/>
            <person name="Diallinas G."/>
            <person name="Emri T."/>
            <person name="Fekete E."/>
            <person name="Flipphi M."/>
            <person name="Freyberg S."/>
            <person name="Gallo A."/>
            <person name="Gournas C."/>
            <person name="Habgood R."/>
            <person name="Hainaut M."/>
            <person name="Harispe M.L."/>
            <person name="Henrissat B."/>
            <person name="Hilden K.S."/>
            <person name="Hope R."/>
            <person name="Hossain A."/>
            <person name="Karabika E."/>
            <person name="Karaffa L."/>
            <person name="Karanyi Z."/>
            <person name="Krasevec N."/>
            <person name="Kuo A."/>
            <person name="Kusch H."/>
            <person name="LaButti K."/>
            <person name="Lagendijk E.L."/>
            <person name="Lapidus A."/>
            <person name="Levasseur A."/>
            <person name="Lindquist E."/>
            <person name="Lipzen A."/>
            <person name="Logrieco A.F."/>
            <person name="MacCabe A."/>
            <person name="Maekelae M.R."/>
            <person name="Malavazi I."/>
            <person name="Melin P."/>
            <person name="Meyer V."/>
            <person name="Mielnichuk N."/>
            <person name="Miskei M."/>
            <person name="Molnar A.P."/>
            <person name="Mule G."/>
            <person name="Ngan C.Y."/>
            <person name="Orejas M."/>
            <person name="Orosz E."/>
            <person name="Ouedraogo J.P."/>
            <person name="Overkamp K.M."/>
            <person name="Park H.-S."/>
            <person name="Perrone G."/>
            <person name="Piumi F."/>
            <person name="Punt P.J."/>
            <person name="Ram A.F."/>
            <person name="Ramon A."/>
            <person name="Rauscher S."/>
            <person name="Record E."/>
            <person name="Riano-Pachon D.M."/>
            <person name="Robert V."/>
            <person name="Roehrig J."/>
            <person name="Ruller R."/>
            <person name="Salamov A."/>
            <person name="Salih N.S."/>
            <person name="Samson R.A."/>
            <person name="Sandor E."/>
            <person name="Sanguinetti M."/>
            <person name="Schuetze T."/>
            <person name="Sepcic K."/>
            <person name="Shelest E."/>
            <person name="Sherlock G."/>
            <person name="Sophianopoulou V."/>
            <person name="Squina F.M."/>
            <person name="Sun H."/>
            <person name="Susca A."/>
            <person name="Todd R.B."/>
            <person name="Tsang A."/>
            <person name="Unkles S.E."/>
            <person name="van de Wiele N."/>
            <person name="van Rossen-Uffink D."/>
            <person name="Oliveira J.V."/>
            <person name="Vesth T.C."/>
            <person name="Visser J."/>
            <person name="Yu J.-H."/>
            <person name="Zhou M."/>
            <person name="Andersen M.R."/>
            <person name="Archer D.B."/>
            <person name="Baker S.E."/>
            <person name="Benoit I."/>
            <person name="Brakhage A.A."/>
            <person name="Braus G.H."/>
            <person name="Fischer R."/>
            <person name="Frisvad J.C."/>
            <person name="Goldman G.H."/>
            <person name="Houbraken J."/>
            <person name="Oakley B."/>
            <person name="Pocsi I."/>
            <person name="Scazzocchio C."/>
            <person name="Seiboth B."/>
            <person name="vanKuyk P.A."/>
            <person name="Wortman J."/>
            <person name="Dyer P.S."/>
            <person name="Grigoriev I.V."/>
        </authorList>
    </citation>
    <scope>NUCLEOTIDE SEQUENCE [LARGE SCALE GENOMIC DNA]</scope>
    <source>
        <strain evidence="3">ITEM 5010</strain>
    </source>
</reference>
<dbReference type="AlphaFoldDB" id="A0A1R3RZG9"/>
<dbReference type="Proteomes" id="UP000188318">
    <property type="component" value="Unassembled WGS sequence"/>
</dbReference>
<organism evidence="2 3">
    <name type="scientific">Aspergillus carbonarius (strain ITEM 5010)</name>
    <dbReference type="NCBI Taxonomy" id="602072"/>
    <lineage>
        <taxon>Eukaryota</taxon>
        <taxon>Fungi</taxon>
        <taxon>Dikarya</taxon>
        <taxon>Ascomycota</taxon>
        <taxon>Pezizomycotina</taxon>
        <taxon>Eurotiomycetes</taxon>
        <taxon>Eurotiomycetidae</taxon>
        <taxon>Eurotiales</taxon>
        <taxon>Aspergillaceae</taxon>
        <taxon>Aspergillus</taxon>
        <taxon>Aspergillus subgen. Circumdati</taxon>
    </lineage>
</organism>
<name>A0A1R3RZG9_ASPC5</name>
<feature type="region of interest" description="Disordered" evidence="1">
    <location>
        <begin position="101"/>
        <end position="143"/>
    </location>
</feature>
<dbReference type="EMBL" id="KV907494">
    <property type="protein sequence ID" value="OOF99851.1"/>
    <property type="molecule type" value="Genomic_DNA"/>
</dbReference>
<proteinExistence type="predicted"/>
<protein>
    <submittedName>
        <fullName evidence="2">Uncharacterized protein</fullName>
    </submittedName>
</protein>
<feature type="compositionally biased region" description="Polar residues" evidence="1">
    <location>
        <begin position="1"/>
        <end position="22"/>
    </location>
</feature>
<dbReference type="OrthoDB" id="5424391at2759"/>
<dbReference type="VEuPathDB" id="FungiDB:ASPCADRAFT_402515"/>
<feature type="compositionally biased region" description="Basic and acidic residues" evidence="1">
    <location>
        <begin position="32"/>
        <end position="55"/>
    </location>
</feature>
<gene>
    <name evidence="2" type="ORF">ASPCADRAFT_402515</name>
</gene>
<accession>A0A1R3RZG9</accession>
<keyword evidence="3" id="KW-1185">Reference proteome</keyword>
<evidence type="ECO:0000313" key="2">
    <source>
        <dbReference type="EMBL" id="OOF99851.1"/>
    </source>
</evidence>
<sequence length="143" mass="15904">MASGLSSSSNVPVFSELTNSVSPLAKPHHATKLAERSEPIPDAKFDEAKHADETKSAQQIPDTSNVPSRHLLPSRVYATNERTTRILCQWMRIKLAPRMQEPSMGPRLLHPRKPLKEAKLRTGTRKGENAPKKRRPLPGGIFP</sequence>